<accession>S5ZU97</accession>
<dbReference type="GeneID" id="301091255"/>
<gene>
    <name evidence="1" type="ORF">TPE_1265</name>
</gene>
<reference evidence="1 2" key="1">
    <citation type="journal article" date="2013" name="PLoS ONE">
        <title>Genome-Wide Relatedness of Treponema pedis, from Gingiva and Necrotic Skin Lesions of Pigs, with the Human Oral Pathogen Treponema denticola.</title>
        <authorList>
            <person name="Svartstrom O."/>
            <person name="Mushtaq M."/>
            <person name="Pringle M."/>
            <person name="Segerman B."/>
        </authorList>
    </citation>
    <scope>NUCLEOTIDE SEQUENCE [LARGE SCALE GENOMIC DNA]</scope>
    <source>
        <strain evidence="1">T A4</strain>
    </source>
</reference>
<name>S5ZU97_9SPIR</name>
<organism evidence="1 2">
    <name type="scientific">Treponema pedis str. T A4</name>
    <dbReference type="NCBI Taxonomy" id="1291379"/>
    <lineage>
        <taxon>Bacteria</taxon>
        <taxon>Pseudomonadati</taxon>
        <taxon>Spirochaetota</taxon>
        <taxon>Spirochaetia</taxon>
        <taxon>Spirochaetales</taxon>
        <taxon>Treponemataceae</taxon>
        <taxon>Treponema</taxon>
    </lineage>
</organism>
<dbReference type="PATRIC" id="fig|1291379.3.peg.1261"/>
<protein>
    <submittedName>
        <fullName evidence="1">Uncharacterized protein</fullName>
    </submittedName>
</protein>
<sequence length="131" mass="14899">MAKIKDIFSYSSRWDSIGLNCAGCKHFQAPPQWPDVDKQSKCELHNISLAVQIGNDGYIQGEWFCSSFEGRADERAYKEFLSLKPKLEKDVLYGGYGNDGNLKEVDMNKLKIIHFGDNYGIKKTISITRNN</sequence>
<dbReference type="Proteomes" id="UP000015620">
    <property type="component" value="Chromosome"/>
</dbReference>
<dbReference type="AlphaFoldDB" id="S5ZU97"/>
<evidence type="ECO:0000313" key="1">
    <source>
        <dbReference type="EMBL" id="AGT43760.1"/>
    </source>
</evidence>
<keyword evidence="2" id="KW-1185">Reference proteome</keyword>
<dbReference type="HOGENOM" id="CLU_2142316_0_0_12"/>
<proteinExistence type="predicted"/>
<evidence type="ECO:0000313" key="2">
    <source>
        <dbReference type="Proteomes" id="UP000015620"/>
    </source>
</evidence>
<dbReference type="STRING" id="1291379.TPE_1265"/>
<dbReference type="KEGG" id="tped:TPE_1265"/>
<dbReference type="RefSeq" id="WP_020965060.1">
    <property type="nucleotide sequence ID" value="NC_022097.1"/>
</dbReference>
<dbReference type="EMBL" id="CP004120">
    <property type="protein sequence ID" value="AGT43760.1"/>
    <property type="molecule type" value="Genomic_DNA"/>
</dbReference>